<protein>
    <submittedName>
        <fullName evidence="3">AMMECR1 domain-containing protein</fullName>
    </submittedName>
</protein>
<dbReference type="NCBIfam" id="TIGR00296">
    <property type="entry name" value="TIGR00296 family protein"/>
    <property type="match status" value="1"/>
</dbReference>
<dbReference type="Pfam" id="PF01871">
    <property type="entry name" value="AMMECR1"/>
    <property type="match status" value="1"/>
</dbReference>
<reference evidence="3" key="1">
    <citation type="journal article" date="2020" name="Stud. Mycol.">
        <title>101 Dothideomycetes genomes: a test case for predicting lifestyles and emergence of pathogens.</title>
        <authorList>
            <person name="Haridas S."/>
            <person name="Albert R."/>
            <person name="Binder M."/>
            <person name="Bloem J."/>
            <person name="Labutti K."/>
            <person name="Salamov A."/>
            <person name="Andreopoulos B."/>
            <person name="Baker S."/>
            <person name="Barry K."/>
            <person name="Bills G."/>
            <person name="Bluhm B."/>
            <person name="Cannon C."/>
            <person name="Castanera R."/>
            <person name="Culley D."/>
            <person name="Daum C."/>
            <person name="Ezra D."/>
            <person name="Gonzalez J."/>
            <person name="Henrissat B."/>
            <person name="Kuo A."/>
            <person name="Liang C."/>
            <person name="Lipzen A."/>
            <person name="Lutzoni F."/>
            <person name="Magnuson J."/>
            <person name="Mondo S."/>
            <person name="Nolan M."/>
            <person name="Ohm R."/>
            <person name="Pangilinan J."/>
            <person name="Park H.-J."/>
            <person name="Ramirez L."/>
            <person name="Alfaro M."/>
            <person name="Sun H."/>
            <person name="Tritt A."/>
            <person name="Yoshinaga Y."/>
            <person name="Zwiers L.-H."/>
            <person name="Turgeon B."/>
            <person name="Goodwin S."/>
            <person name="Spatafora J."/>
            <person name="Crous P."/>
            <person name="Grigoriev I."/>
        </authorList>
    </citation>
    <scope>NUCLEOTIDE SEQUENCE</scope>
    <source>
        <strain evidence="3">CBS 627.86</strain>
    </source>
</reference>
<dbReference type="PANTHER" id="PTHR13016">
    <property type="entry name" value="AMMECR1 HOMOLOG"/>
    <property type="match status" value="1"/>
</dbReference>
<dbReference type="AlphaFoldDB" id="A0A6A5ZSQ4"/>
<proteinExistence type="predicted"/>
<gene>
    <name evidence="3" type="ORF">BDV96DRAFT_639111</name>
</gene>
<keyword evidence="4" id="KW-1185">Reference proteome</keyword>
<dbReference type="PANTHER" id="PTHR13016:SF0">
    <property type="entry name" value="AMME SYNDROME CANDIDATE GENE 1 PROTEIN"/>
    <property type="match status" value="1"/>
</dbReference>
<feature type="compositionally biased region" description="Low complexity" evidence="1">
    <location>
        <begin position="84"/>
        <end position="118"/>
    </location>
</feature>
<evidence type="ECO:0000259" key="2">
    <source>
        <dbReference type="PROSITE" id="PS51112"/>
    </source>
</evidence>
<dbReference type="InterPro" id="IPR002733">
    <property type="entry name" value="AMMECR1_domain"/>
</dbReference>
<dbReference type="InterPro" id="IPR036071">
    <property type="entry name" value="AMMECR1_dom_sf"/>
</dbReference>
<evidence type="ECO:0000256" key="1">
    <source>
        <dbReference type="SAM" id="MobiDB-lite"/>
    </source>
</evidence>
<dbReference type="Proteomes" id="UP000799770">
    <property type="component" value="Unassembled WGS sequence"/>
</dbReference>
<dbReference type="InterPro" id="IPR023473">
    <property type="entry name" value="AMMECR1"/>
</dbReference>
<dbReference type="PROSITE" id="PS51112">
    <property type="entry name" value="AMMECR1"/>
    <property type="match status" value="1"/>
</dbReference>
<sequence>MATQAHCAYCFESLSASLEKRHPLNLRDTEELWKKYNADPNDDAQQLQDTDAEPSDSEMEDAVPLPASDNTLDPRPAAISRLLAPSPSTASSSSVQSVSSTPSGVSEASSATSKSSSRSSFFSLGRKKRKSDEVGLGSGKQRSEVEDSPLFVTWNVVTKSGEKRLRGCIGTFEKQELDDGLRSYALTSAFDDTRFLPITARELPTLECGVTLLTDFEPIPSPLDWAIGTHGLRISFTYHGRRYGSTYLPDVAKEQGWTKEETMVSLMRKAGWSGKKDDWRKVELSVVRYQGRQVKLGYREWREWRDWVEETGQR</sequence>
<evidence type="ECO:0000313" key="3">
    <source>
        <dbReference type="EMBL" id="KAF2122529.1"/>
    </source>
</evidence>
<dbReference type="SUPFAM" id="SSF143447">
    <property type="entry name" value="AMMECR1-like"/>
    <property type="match status" value="1"/>
</dbReference>
<dbReference type="EMBL" id="ML977310">
    <property type="protein sequence ID" value="KAF2122529.1"/>
    <property type="molecule type" value="Genomic_DNA"/>
</dbReference>
<dbReference type="InterPro" id="IPR027485">
    <property type="entry name" value="AMMECR1_N"/>
</dbReference>
<feature type="region of interest" description="Disordered" evidence="1">
    <location>
        <begin position="35"/>
        <end position="118"/>
    </location>
</feature>
<organism evidence="3 4">
    <name type="scientific">Lophiotrema nucula</name>
    <dbReference type="NCBI Taxonomy" id="690887"/>
    <lineage>
        <taxon>Eukaryota</taxon>
        <taxon>Fungi</taxon>
        <taxon>Dikarya</taxon>
        <taxon>Ascomycota</taxon>
        <taxon>Pezizomycotina</taxon>
        <taxon>Dothideomycetes</taxon>
        <taxon>Pleosporomycetidae</taxon>
        <taxon>Pleosporales</taxon>
        <taxon>Lophiotremataceae</taxon>
        <taxon>Lophiotrema</taxon>
    </lineage>
</organism>
<evidence type="ECO:0000313" key="4">
    <source>
        <dbReference type="Proteomes" id="UP000799770"/>
    </source>
</evidence>
<accession>A0A6A5ZSQ4</accession>
<name>A0A6A5ZSQ4_9PLEO</name>
<feature type="compositionally biased region" description="Acidic residues" evidence="1">
    <location>
        <begin position="50"/>
        <end position="61"/>
    </location>
</feature>
<dbReference type="Gene3D" id="3.30.700.20">
    <property type="entry name" value="Hypothetical protein ph0010, domain 1"/>
    <property type="match status" value="1"/>
</dbReference>
<dbReference type="OrthoDB" id="24630at2759"/>
<feature type="domain" description="AMMECR1" evidence="2">
    <location>
        <begin position="108"/>
        <end position="305"/>
    </location>
</feature>